<dbReference type="EMBL" id="JAZDUA010000348">
    <property type="protein sequence ID" value="KAK7794080.1"/>
    <property type="molecule type" value="Genomic_DNA"/>
</dbReference>
<dbReference type="Proteomes" id="UP001378592">
    <property type="component" value="Unassembled WGS sequence"/>
</dbReference>
<evidence type="ECO:0000259" key="1">
    <source>
        <dbReference type="SMART" id="SM00587"/>
    </source>
</evidence>
<keyword evidence="3" id="KW-1185">Reference proteome</keyword>
<dbReference type="AlphaFoldDB" id="A0AAN9Z111"/>
<proteinExistence type="predicted"/>
<evidence type="ECO:0000313" key="2">
    <source>
        <dbReference type="EMBL" id="KAK7794080.1"/>
    </source>
</evidence>
<reference evidence="2 3" key="1">
    <citation type="submission" date="2024-03" db="EMBL/GenBank/DDBJ databases">
        <title>The genome assembly and annotation of the cricket Gryllus longicercus Weissman &amp; Gray.</title>
        <authorList>
            <person name="Szrajer S."/>
            <person name="Gray D."/>
            <person name="Ylla G."/>
        </authorList>
    </citation>
    <scope>NUCLEOTIDE SEQUENCE [LARGE SCALE GENOMIC DNA]</scope>
    <source>
        <strain evidence="2">DAG 2021-001</strain>
        <tissue evidence="2">Whole body minus gut</tissue>
    </source>
</reference>
<comment type="caution">
    <text evidence="2">The sequence shown here is derived from an EMBL/GenBank/DDBJ whole genome shotgun (WGS) entry which is preliminary data.</text>
</comment>
<sequence>MGESEGAGRPVAPAWLDAALVERALRAGGGGGGGGGGAGADTRVVGVRVEAANAAGDGYVSEMFRVRATLGGAGGAGGERRVVVKGPPAGERFRRLVLQSRTFVAEAQMFAQVVPKMERELEAVAPGRFPPFTARCLLWDTQPTHFLVLEDLAEGGFALAERRTGMDAAHARLALRALARFHAASAALLRREPAAMAAVANFFEQPVREMFAKAARTSLRGTAAAMRRWAPDADADAGRWTALADALARRAPAAFDAFAAATCRVDPGDLAVVLHGDFWLNNMLFRRDAARRPVDVRFVDLQLSHVGAPAADLLYFLYSSLDEETAAAPGAVDALLEEYRGALRDALQLLGLGEEAPTTERLQAAMDSRGAVALVAACCVLPITRCKTERVFDMEASLAAGEGEGEGDAAVEREAHLYCDAEYATTLRRVLPDFERRGWLQEEETKDVYST</sequence>
<organism evidence="2 3">
    <name type="scientific">Gryllus longicercus</name>
    <dbReference type="NCBI Taxonomy" id="2509291"/>
    <lineage>
        <taxon>Eukaryota</taxon>
        <taxon>Metazoa</taxon>
        <taxon>Ecdysozoa</taxon>
        <taxon>Arthropoda</taxon>
        <taxon>Hexapoda</taxon>
        <taxon>Insecta</taxon>
        <taxon>Pterygota</taxon>
        <taxon>Neoptera</taxon>
        <taxon>Polyneoptera</taxon>
        <taxon>Orthoptera</taxon>
        <taxon>Ensifera</taxon>
        <taxon>Gryllidea</taxon>
        <taxon>Grylloidea</taxon>
        <taxon>Gryllidae</taxon>
        <taxon>Gryllinae</taxon>
        <taxon>Gryllus</taxon>
    </lineage>
</organism>
<dbReference type="InterPro" id="IPR004119">
    <property type="entry name" value="EcKL"/>
</dbReference>
<dbReference type="SMART" id="SM00587">
    <property type="entry name" value="CHK"/>
    <property type="match status" value="1"/>
</dbReference>
<dbReference type="Gene3D" id="3.90.1200.10">
    <property type="match status" value="1"/>
</dbReference>
<evidence type="ECO:0000313" key="3">
    <source>
        <dbReference type="Proteomes" id="UP001378592"/>
    </source>
</evidence>
<dbReference type="Pfam" id="PF02958">
    <property type="entry name" value="EcKL"/>
    <property type="match status" value="1"/>
</dbReference>
<gene>
    <name evidence="2" type="ORF">R5R35_010287</name>
</gene>
<dbReference type="InterPro" id="IPR015897">
    <property type="entry name" value="CHK_kinase-like"/>
</dbReference>
<feature type="domain" description="CHK kinase-like" evidence="1">
    <location>
        <begin position="147"/>
        <end position="349"/>
    </location>
</feature>
<protein>
    <recommendedName>
        <fullName evidence="1">CHK kinase-like domain-containing protein</fullName>
    </recommendedName>
</protein>
<dbReference type="PANTHER" id="PTHR11012">
    <property type="entry name" value="PROTEIN KINASE-LIKE DOMAIN-CONTAINING"/>
    <property type="match status" value="1"/>
</dbReference>
<accession>A0AAN9Z111</accession>
<name>A0AAN9Z111_9ORTH</name>
<dbReference type="PANTHER" id="PTHR11012:SF56">
    <property type="entry name" value="CHK KINASE-LIKE DOMAIN-CONTAINING PROTEIN-RELATED"/>
    <property type="match status" value="1"/>
</dbReference>
<dbReference type="InterPro" id="IPR011009">
    <property type="entry name" value="Kinase-like_dom_sf"/>
</dbReference>
<dbReference type="SUPFAM" id="SSF56112">
    <property type="entry name" value="Protein kinase-like (PK-like)"/>
    <property type="match status" value="1"/>
</dbReference>